<dbReference type="Proteomes" id="UP000245124">
    <property type="component" value="Unassembled WGS sequence"/>
</dbReference>
<name>A0A2R5FUC7_NOSCO</name>
<dbReference type="AlphaFoldDB" id="A0A2R5FUC7"/>
<keyword evidence="2" id="KW-1185">Reference proteome</keyword>
<proteinExistence type="predicted"/>
<sequence length="105" mass="12212">MTQVSHPRRTRIIQASTLASEEVPHYQEERDAFAIKCRAVFERLRPTLIETHYNWHIAIDPKTEQYLIDPTFLGITQKIHDAYGNTNEVKLTIFRLNDTGTCGRL</sequence>
<evidence type="ECO:0000313" key="2">
    <source>
        <dbReference type="Proteomes" id="UP000245124"/>
    </source>
</evidence>
<organism evidence="1 2">
    <name type="scientific">Nostoc commune NIES-4072</name>
    <dbReference type="NCBI Taxonomy" id="2005467"/>
    <lineage>
        <taxon>Bacteria</taxon>
        <taxon>Bacillati</taxon>
        <taxon>Cyanobacteriota</taxon>
        <taxon>Cyanophyceae</taxon>
        <taxon>Nostocales</taxon>
        <taxon>Nostocaceae</taxon>
        <taxon>Nostoc</taxon>
    </lineage>
</organism>
<gene>
    <name evidence="1" type="ORF">NIES4072_60740</name>
</gene>
<evidence type="ECO:0000313" key="1">
    <source>
        <dbReference type="EMBL" id="GBG22366.1"/>
    </source>
</evidence>
<dbReference type="RefSeq" id="WP_109012117.1">
    <property type="nucleotide sequence ID" value="NZ_BDUD01000001.1"/>
</dbReference>
<dbReference type="OrthoDB" id="514289at2"/>
<dbReference type="EMBL" id="BDUD01000001">
    <property type="protein sequence ID" value="GBG22366.1"/>
    <property type="molecule type" value="Genomic_DNA"/>
</dbReference>
<reference evidence="1 2" key="1">
    <citation type="submission" date="2017-06" db="EMBL/GenBank/DDBJ databases">
        <title>Genome sequencing of cyanobaciteial culture collection at National Institute for Environmental Studies (NIES).</title>
        <authorList>
            <person name="Hirose Y."/>
            <person name="Shimura Y."/>
            <person name="Fujisawa T."/>
            <person name="Nakamura Y."/>
            <person name="Kawachi M."/>
        </authorList>
    </citation>
    <scope>NUCLEOTIDE SEQUENCE [LARGE SCALE GENOMIC DNA]</scope>
    <source>
        <strain evidence="1 2">NIES-4072</strain>
    </source>
</reference>
<comment type="caution">
    <text evidence="1">The sequence shown here is derived from an EMBL/GenBank/DDBJ whole genome shotgun (WGS) entry which is preliminary data.</text>
</comment>
<protein>
    <submittedName>
        <fullName evidence="1">Uncharacterized protein</fullName>
    </submittedName>
</protein>
<accession>A0A2R5FUC7</accession>